<name>A0A231G0K5_PSEJE</name>
<organism evidence="8 9">
    <name type="scientific">Pseudomonas jessenii</name>
    <dbReference type="NCBI Taxonomy" id="77298"/>
    <lineage>
        <taxon>Bacteria</taxon>
        <taxon>Pseudomonadati</taxon>
        <taxon>Pseudomonadota</taxon>
        <taxon>Gammaproteobacteria</taxon>
        <taxon>Pseudomonadales</taxon>
        <taxon>Pseudomonadaceae</taxon>
        <taxon>Pseudomonas</taxon>
    </lineage>
</organism>
<dbReference type="InterPro" id="IPR050638">
    <property type="entry name" value="AA-Vitamin_Transporters"/>
</dbReference>
<feature type="transmembrane region" description="Helical" evidence="6">
    <location>
        <begin position="151"/>
        <end position="170"/>
    </location>
</feature>
<feature type="transmembrane region" description="Helical" evidence="6">
    <location>
        <begin position="126"/>
        <end position="145"/>
    </location>
</feature>
<comment type="subcellular location">
    <subcellularLocation>
        <location evidence="1">Membrane</location>
        <topology evidence="1">Multi-pass membrane protein</topology>
    </subcellularLocation>
</comment>
<evidence type="ECO:0000259" key="7">
    <source>
        <dbReference type="Pfam" id="PF00892"/>
    </source>
</evidence>
<evidence type="ECO:0000256" key="5">
    <source>
        <dbReference type="ARBA" id="ARBA00023136"/>
    </source>
</evidence>
<keyword evidence="4 6" id="KW-1133">Transmembrane helix</keyword>
<dbReference type="InterPro" id="IPR000620">
    <property type="entry name" value="EamA_dom"/>
</dbReference>
<sequence>MNLSRLWPLLLGSGITLGLGTPIAKVAAHHGVGALSFALWPTLAAGLLLGAIGLFRQGRPADLPRLVRFGSVAGLFGHALPMSAVFWLSSHAGAGFASFSLALPPVFTLLLTLLLGLERFALRRGVAVGLGLSGALLMLAGRGGSFEATPALLAMALAIPVTIGATNIYRARHMPSDVSGEWLSSMTLLASSSMLAIAALALDSIVPPLTIPALAWLALQTAVLIVGYLFYFALQRRAEPVTFSFIGYVMMLPGVTIGTFAFGERLPWTVWPAAALVLAALLLLQRPARAMPIAVHRDQGASV</sequence>
<protein>
    <submittedName>
        <fullName evidence="8">EamA-like transporter family protein</fullName>
    </submittedName>
</protein>
<feature type="transmembrane region" description="Helical" evidence="6">
    <location>
        <begin position="182"/>
        <end position="202"/>
    </location>
</feature>
<evidence type="ECO:0000256" key="4">
    <source>
        <dbReference type="ARBA" id="ARBA00022989"/>
    </source>
</evidence>
<feature type="domain" description="EamA" evidence="7">
    <location>
        <begin position="9"/>
        <end position="139"/>
    </location>
</feature>
<dbReference type="Proteomes" id="UP000198542">
    <property type="component" value="Unassembled WGS sequence"/>
</dbReference>
<evidence type="ECO:0000256" key="3">
    <source>
        <dbReference type="ARBA" id="ARBA00022692"/>
    </source>
</evidence>
<dbReference type="AlphaFoldDB" id="A0A231G0K5"/>
<evidence type="ECO:0000256" key="1">
    <source>
        <dbReference type="ARBA" id="ARBA00004141"/>
    </source>
</evidence>
<feature type="transmembrane region" description="Helical" evidence="6">
    <location>
        <begin position="241"/>
        <end position="262"/>
    </location>
</feature>
<feature type="transmembrane region" description="Helical" evidence="6">
    <location>
        <begin position="268"/>
        <end position="284"/>
    </location>
</feature>
<feature type="transmembrane region" description="Helical" evidence="6">
    <location>
        <begin position="94"/>
        <end position="114"/>
    </location>
</feature>
<dbReference type="RefSeq" id="WP_090454871.1">
    <property type="nucleotide sequence ID" value="NZ_FNTC01000002.1"/>
</dbReference>
<dbReference type="GO" id="GO:0016020">
    <property type="term" value="C:membrane"/>
    <property type="evidence" value="ECO:0007669"/>
    <property type="project" value="UniProtKB-SubCell"/>
</dbReference>
<evidence type="ECO:0000313" key="9">
    <source>
        <dbReference type="Proteomes" id="UP000198542"/>
    </source>
</evidence>
<keyword evidence="9" id="KW-1185">Reference proteome</keyword>
<dbReference type="Pfam" id="PF00892">
    <property type="entry name" value="EamA"/>
    <property type="match status" value="1"/>
</dbReference>
<evidence type="ECO:0000256" key="6">
    <source>
        <dbReference type="SAM" id="Phobius"/>
    </source>
</evidence>
<dbReference type="PANTHER" id="PTHR32322:SF2">
    <property type="entry name" value="EAMA DOMAIN-CONTAINING PROTEIN"/>
    <property type="match status" value="1"/>
</dbReference>
<keyword evidence="3 6" id="KW-0812">Transmembrane</keyword>
<dbReference type="SUPFAM" id="SSF103481">
    <property type="entry name" value="Multidrug resistance efflux transporter EmrE"/>
    <property type="match status" value="2"/>
</dbReference>
<dbReference type="InterPro" id="IPR037185">
    <property type="entry name" value="EmrE-like"/>
</dbReference>
<feature type="transmembrane region" description="Helical" evidence="6">
    <location>
        <begin position="38"/>
        <end position="55"/>
    </location>
</feature>
<evidence type="ECO:0000313" key="8">
    <source>
        <dbReference type="EMBL" id="SEC20683.1"/>
    </source>
</evidence>
<evidence type="ECO:0000256" key="2">
    <source>
        <dbReference type="ARBA" id="ARBA00007362"/>
    </source>
</evidence>
<feature type="transmembrane region" description="Helical" evidence="6">
    <location>
        <begin position="67"/>
        <end position="88"/>
    </location>
</feature>
<keyword evidence="5 6" id="KW-0472">Membrane</keyword>
<gene>
    <name evidence="8" type="ORF">SAMN04490187_3549</name>
</gene>
<dbReference type="EMBL" id="FNTC01000002">
    <property type="protein sequence ID" value="SEC20683.1"/>
    <property type="molecule type" value="Genomic_DNA"/>
</dbReference>
<reference evidence="9" key="1">
    <citation type="submission" date="2016-10" db="EMBL/GenBank/DDBJ databases">
        <authorList>
            <person name="Varghese N."/>
            <person name="Submissions S."/>
        </authorList>
    </citation>
    <scope>NUCLEOTIDE SEQUENCE [LARGE SCALE GENOMIC DNA]</scope>
    <source>
        <strain evidence="9">BS3660</strain>
    </source>
</reference>
<comment type="similarity">
    <text evidence="2">Belongs to the EamA transporter family.</text>
</comment>
<accession>A0A231G0K5</accession>
<proteinExistence type="inferred from homology"/>
<feature type="transmembrane region" description="Helical" evidence="6">
    <location>
        <begin position="214"/>
        <end position="234"/>
    </location>
</feature>
<dbReference type="PANTHER" id="PTHR32322">
    <property type="entry name" value="INNER MEMBRANE TRANSPORTER"/>
    <property type="match status" value="1"/>
</dbReference>